<dbReference type="AlphaFoldDB" id="A0A1H0JCZ9"/>
<protein>
    <submittedName>
        <fullName evidence="1">Uncharacterized protein</fullName>
    </submittedName>
</protein>
<dbReference type="EMBL" id="LT629709">
    <property type="protein sequence ID" value="SDO41482.1"/>
    <property type="molecule type" value="Genomic_DNA"/>
</dbReference>
<dbReference type="Proteomes" id="UP000198549">
    <property type="component" value="Chromosome I"/>
</dbReference>
<organism evidence="1 2">
    <name type="scientific">Pseudomonas reinekei</name>
    <dbReference type="NCBI Taxonomy" id="395598"/>
    <lineage>
        <taxon>Bacteria</taxon>
        <taxon>Pseudomonadati</taxon>
        <taxon>Pseudomonadota</taxon>
        <taxon>Gammaproteobacteria</taxon>
        <taxon>Pseudomonadales</taxon>
        <taxon>Pseudomonadaceae</taxon>
        <taxon>Pseudomonas</taxon>
    </lineage>
</organism>
<reference evidence="1 2" key="1">
    <citation type="submission" date="2016-10" db="EMBL/GenBank/DDBJ databases">
        <authorList>
            <person name="de Groot N.N."/>
        </authorList>
    </citation>
    <scope>NUCLEOTIDE SEQUENCE [LARGE SCALE GENOMIC DNA]</scope>
    <source>
        <strain evidence="1 2">BS3776</strain>
    </source>
</reference>
<name>A0A1H0JCZ9_PSERE</name>
<evidence type="ECO:0000313" key="2">
    <source>
        <dbReference type="Proteomes" id="UP000198549"/>
    </source>
</evidence>
<sequence length="68" mass="8172">MRCLVPDYRRLAAQHRYHKNLSGSRLNYVFIINSDQDHMRALHGLWEAICTTYKIYQIKRRMAANCCR</sequence>
<proteinExistence type="predicted"/>
<evidence type="ECO:0000313" key="1">
    <source>
        <dbReference type="EMBL" id="SDO41482.1"/>
    </source>
</evidence>
<gene>
    <name evidence="1" type="ORF">SAMN04490202_0814</name>
</gene>
<accession>A0A1H0JCZ9</accession>